<reference evidence="1" key="1">
    <citation type="submission" date="2020-10" db="EMBL/GenBank/DDBJ databases">
        <authorList>
            <person name="Castelo-Branco R."/>
            <person name="Eusebio N."/>
            <person name="Adriana R."/>
            <person name="Vieira A."/>
            <person name="Brugerolle De Fraissinette N."/>
            <person name="Rezende De Castro R."/>
            <person name="Schneider M.P."/>
            <person name="Vasconcelos V."/>
            <person name="Leao P.N."/>
        </authorList>
    </citation>
    <scope>NUCLEOTIDE SEQUENCE</scope>
    <source>
        <strain evidence="1">LEGE 06105</strain>
    </source>
</reference>
<dbReference type="CDD" id="cd03398">
    <property type="entry name" value="PAP2_haloperoxidase"/>
    <property type="match status" value="1"/>
</dbReference>
<evidence type="ECO:0000313" key="2">
    <source>
        <dbReference type="Proteomes" id="UP000620559"/>
    </source>
</evidence>
<dbReference type="Gene3D" id="1.10.606.10">
    <property type="entry name" value="Vanadium-containing Chloroperoxidase, domain 2"/>
    <property type="match status" value="1"/>
</dbReference>
<dbReference type="PANTHER" id="PTHR34599:SF1">
    <property type="entry name" value="PHOSPHATIDIC ACID PHOSPHATASE TYPE 2_HALOPEROXIDASE DOMAIN-CONTAINING PROTEIN"/>
    <property type="match status" value="1"/>
</dbReference>
<dbReference type="Proteomes" id="UP000620559">
    <property type="component" value="Unassembled WGS sequence"/>
</dbReference>
<keyword evidence="2" id="KW-1185">Reference proteome</keyword>
<comment type="caution">
    <text evidence="1">The sequence shown here is derived from an EMBL/GenBank/DDBJ whole genome shotgun (WGS) entry which is preliminary data.</text>
</comment>
<dbReference type="PANTHER" id="PTHR34599">
    <property type="entry name" value="PEROXIDASE-RELATED"/>
    <property type="match status" value="1"/>
</dbReference>
<dbReference type="InterPro" id="IPR016119">
    <property type="entry name" value="Br/Cl_peroxidase_C"/>
</dbReference>
<dbReference type="GO" id="GO:0004601">
    <property type="term" value="F:peroxidase activity"/>
    <property type="evidence" value="ECO:0007669"/>
    <property type="project" value="InterPro"/>
</dbReference>
<dbReference type="SUPFAM" id="SSF48317">
    <property type="entry name" value="Acid phosphatase/Vanadium-dependent haloperoxidase"/>
    <property type="match status" value="1"/>
</dbReference>
<organism evidence="1 2">
    <name type="scientific">Plectonema cf. radiosum LEGE 06105</name>
    <dbReference type="NCBI Taxonomy" id="945769"/>
    <lineage>
        <taxon>Bacteria</taxon>
        <taxon>Bacillati</taxon>
        <taxon>Cyanobacteriota</taxon>
        <taxon>Cyanophyceae</taxon>
        <taxon>Oscillatoriophycideae</taxon>
        <taxon>Oscillatoriales</taxon>
        <taxon>Microcoleaceae</taxon>
        <taxon>Plectonema</taxon>
    </lineage>
</organism>
<proteinExistence type="predicted"/>
<dbReference type="AlphaFoldDB" id="A0A8J7JTM5"/>
<dbReference type="InterPro" id="IPR052559">
    <property type="entry name" value="V-haloperoxidase"/>
</dbReference>
<name>A0A8J7JTM5_9CYAN</name>
<protein>
    <submittedName>
        <fullName evidence="1">Vanadium-dependent haloperoxidase</fullName>
    </submittedName>
</protein>
<dbReference type="EMBL" id="JADEWL010000045">
    <property type="protein sequence ID" value="MBE9213914.1"/>
    <property type="molecule type" value="Genomic_DNA"/>
</dbReference>
<dbReference type="InterPro" id="IPR036938">
    <property type="entry name" value="PAP2/HPO_sf"/>
</dbReference>
<accession>A0A8J7JTM5</accession>
<evidence type="ECO:0000313" key="1">
    <source>
        <dbReference type="EMBL" id="MBE9213914.1"/>
    </source>
</evidence>
<gene>
    <name evidence="1" type="ORF">IQ247_14775</name>
</gene>
<sequence length="534" mass="59076">MVSNQNCREFGPETNLERQKSSFCIRQEAAQVAFHRDIAAHICNGEEQDYRNEDGCPNFIANFSKGLVHNYLGEVDPNGYTAFIAALKSGKPADFEAIPLGGLRKFTNPQAGLAFDLQGSDSHALAIRPAPRIDSAENSAEMTELYWMALLRDIDFSLYNYNPQVAEAAADLSSLSDFRGAKVKRQTKEGVVHEVTPQSLFRGIVDGDLVGPYVSQFMLKDIPYGSLTISQKQKTVLPGINYMTDYDSWLHVQNGGLTGSDIFDSTPRYMRNLRDLGQYVHVDALYEAHLNACLILLGMKAPVDEGNLYKKAKTQIGFGTFGGPHILSLVTEVATRALKAMWFQKWFVHRRLRPETFGGRVHNHLSECAKYPINSELFNSPVLQRVFSQYGNYLLPMAYPEGSPTHPSYGSGHATVAGACVTILKAWFDESWVIPNPVVPNQDGTELVSYSGTDAATMTVGGELNKLASNIAIARNGAGVHWLTDYTESIKLGEQVAIDILQEQALTYNEDSYFELTKFDGTKIKISRAGVETI</sequence>